<dbReference type="AlphaFoldDB" id="A0A9N8DCL3"/>
<evidence type="ECO:0000313" key="1">
    <source>
        <dbReference type="EMBL" id="CAB9500747.1"/>
    </source>
</evidence>
<gene>
    <name evidence="1" type="ORF">SEMRO_91_G047630.1</name>
</gene>
<dbReference type="InterPro" id="IPR032675">
    <property type="entry name" value="LRR_dom_sf"/>
</dbReference>
<sequence length="504" mass="56723">MNRTWKTSELQELSDLHVLAISRASLRAVQAVYNQDPLELTIAVVEDAFCYGASGDVLRFLFKRKELDETEICELVAKRFLAAIPLLQTGSTAAPSKVAETMMNLNDLVHTFPDRLVLSNAGRFCPLGIVLLSSTFPRNLLDSMIATIPPRTLFCLRGNNDLPRDGRFRQQIRTSLDDPRCLRAIGAILEKVEKFILRRSEMTEEEVVKLLLLLCRSTNVTTNVHIYSNAIQAAASASDEPIEEILRPAKEFLESTGGESPIKTFSISYNHILQGPEFPLQSMLFTLKHLVRLDISIKDPWKATGELCTSLCDLIKQGRLEVLKVHGSTVEQGLFCSLLDAVNESASLTQLRLQDLKKHVEVDVYHDKMLRILEQNTQLKVALICGDIVTSGHLFEDSDDQMRAHVNREWFLDRTKGNNKQRRIDYLTLLNICGRGEVKAEGTQLKDIVHTISLEAMGDKVDFLGFTGETRMDLITILRYGLLHQQPAAWLEQKPQPVANDDTN</sequence>
<keyword evidence="2" id="KW-1185">Reference proteome</keyword>
<dbReference type="Proteomes" id="UP001153069">
    <property type="component" value="Unassembled WGS sequence"/>
</dbReference>
<comment type="caution">
    <text evidence="1">The sequence shown here is derived from an EMBL/GenBank/DDBJ whole genome shotgun (WGS) entry which is preliminary data.</text>
</comment>
<evidence type="ECO:0000313" key="2">
    <source>
        <dbReference type="Proteomes" id="UP001153069"/>
    </source>
</evidence>
<reference evidence="1" key="1">
    <citation type="submission" date="2020-06" db="EMBL/GenBank/DDBJ databases">
        <authorList>
            <consortium name="Plant Systems Biology data submission"/>
        </authorList>
    </citation>
    <scope>NUCLEOTIDE SEQUENCE</scope>
    <source>
        <strain evidence="1">D6</strain>
    </source>
</reference>
<dbReference type="EMBL" id="CAICTM010000090">
    <property type="protein sequence ID" value="CAB9500747.1"/>
    <property type="molecule type" value="Genomic_DNA"/>
</dbReference>
<organism evidence="1 2">
    <name type="scientific">Seminavis robusta</name>
    <dbReference type="NCBI Taxonomy" id="568900"/>
    <lineage>
        <taxon>Eukaryota</taxon>
        <taxon>Sar</taxon>
        <taxon>Stramenopiles</taxon>
        <taxon>Ochrophyta</taxon>
        <taxon>Bacillariophyta</taxon>
        <taxon>Bacillariophyceae</taxon>
        <taxon>Bacillariophycidae</taxon>
        <taxon>Naviculales</taxon>
        <taxon>Naviculaceae</taxon>
        <taxon>Seminavis</taxon>
    </lineage>
</organism>
<protein>
    <submittedName>
        <fullName evidence="1">Uncharacterized protein</fullName>
    </submittedName>
</protein>
<proteinExistence type="predicted"/>
<name>A0A9N8DCL3_9STRA</name>
<dbReference type="SUPFAM" id="SSF52047">
    <property type="entry name" value="RNI-like"/>
    <property type="match status" value="1"/>
</dbReference>
<accession>A0A9N8DCL3</accession>
<dbReference type="Gene3D" id="3.80.10.10">
    <property type="entry name" value="Ribonuclease Inhibitor"/>
    <property type="match status" value="1"/>
</dbReference>